<feature type="domain" description="HTH luxR-type" evidence="4">
    <location>
        <begin position="767"/>
        <end position="832"/>
    </location>
</feature>
<reference evidence="5 6" key="1">
    <citation type="journal article" date="2022" name="Genome Biol. Evol.">
        <title>Host diet, physiology and behaviors set the stage for Lachnospiraceae cladogenesis.</title>
        <authorList>
            <person name="Vera-Ponce De Leon A."/>
            <person name="Schneider M."/>
            <person name="Jahnes B.C."/>
            <person name="Sadowski V."/>
            <person name="Camuy-Velez L.A."/>
            <person name="Duan J."/>
            <person name="Sabree Z.L."/>
        </authorList>
    </citation>
    <scope>NUCLEOTIDE SEQUENCE [LARGE SCALE GENOMIC DNA]</scope>
    <source>
        <strain evidence="5 6">PAL113</strain>
    </source>
</reference>
<evidence type="ECO:0000256" key="3">
    <source>
        <dbReference type="ARBA" id="ARBA00023163"/>
    </source>
</evidence>
<dbReference type="SMART" id="SM00421">
    <property type="entry name" value="HTH_LUXR"/>
    <property type="match status" value="1"/>
</dbReference>
<evidence type="ECO:0000313" key="6">
    <source>
        <dbReference type="Proteomes" id="UP001523566"/>
    </source>
</evidence>
<keyword evidence="3" id="KW-0804">Transcription</keyword>
<dbReference type="PRINTS" id="PR00038">
    <property type="entry name" value="HTHLUXR"/>
</dbReference>
<dbReference type="InterPro" id="IPR000792">
    <property type="entry name" value="Tscrpt_reg_LuxR_C"/>
</dbReference>
<dbReference type="InterPro" id="IPR036388">
    <property type="entry name" value="WH-like_DNA-bd_sf"/>
</dbReference>
<keyword evidence="2" id="KW-0238">DNA-binding</keyword>
<keyword evidence="6" id="KW-1185">Reference proteome</keyword>
<gene>
    <name evidence="5" type="ORF">NK125_04515</name>
</gene>
<accession>A0ABT1EAZ6</accession>
<name>A0ABT1EAZ6_9FIRM</name>
<dbReference type="RefSeq" id="WP_262065461.1">
    <property type="nucleotide sequence ID" value="NZ_JAMXOD010000004.1"/>
</dbReference>
<dbReference type="PROSITE" id="PS50043">
    <property type="entry name" value="HTH_LUXR_2"/>
    <property type="match status" value="1"/>
</dbReference>
<dbReference type="CDD" id="cd06170">
    <property type="entry name" value="LuxR_C_like"/>
    <property type="match status" value="1"/>
</dbReference>
<dbReference type="PANTHER" id="PTHR44688:SF16">
    <property type="entry name" value="DNA-BINDING TRANSCRIPTIONAL ACTIVATOR DEVR_DOSR"/>
    <property type="match status" value="1"/>
</dbReference>
<protein>
    <submittedName>
        <fullName evidence="5">LuxR C-terminal-related transcriptional regulator</fullName>
    </submittedName>
</protein>
<dbReference type="EMBL" id="JAMZFW010000004">
    <property type="protein sequence ID" value="MCP1101677.1"/>
    <property type="molecule type" value="Genomic_DNA"/>
</dbReference>
<dbReference type="SUPFAM" id="SSF46894">
    <property type="entry name" value="C-terminal effector domain of the bipartite response regulators"/>
    <property type="match status" value="1"/>
</dbReference>
<organism evidence="5 6">
    <name type="scientific">Aequitasia blattaphilus</name>
    <dbReference type="NCBI Taxonomy" id="2949332"/>
    <lineage>
        <taxon>Bacteria</taxon>
        <taxon>Bacillati</taxon>
        <taxon>Bacillota</taxon>
        <taxon>Clostridia</taxon>
        <taxon>Lachnospirales</taxon>
        <taxon>Lachnospiraceae</taxon>
        <taxon>Aequitasia</taxon>
    </lineage>
</organism>
<proteinExistence type="predicted"/>
<evidence type="ECO:0000256" key="1">
    <source>
        <dbReference type="ARBA" id="ARBA00023015"/>
    </source>
</evidence>
<dbReference type="InterPro" id="IPR027417">
    <property type="entry name" value="P-loop_NTPase"/>
</dbReference>
<evidence type="ECO:0000259" key="4">
    <source>
        <dbReference type="PROSITE" id="PS50043"/>
    </source>
</evidence>
<dbReference type="InterPro" id="IPR016032">
    <property type="entry name" value="Sig_transdc_resp-reg_C-effctor"/>
</dbReference>
<dbReference type="Gene3D" id="3.40.50.300">
    <property type="entry name" value="P-loop containing nucleotide triphosphate hydrolases"/>
    <property type="match status" value="1"/>
</dbReference>
<dbReference type="PANTHER" id="PTHR44688">
    <property type="entry name" value="DNA-BINDING TRANSCRIPTIONAL ACTIVATOR DEVR_DOSR"/>
    <property type="match status" value="1"/>
</dbReference>
<keyword evidence="1" id="KW-0805">Transcription regulation</keyword>
<dbReference type="Proteomes" id="UP001523566">
    <property type="component" value="Unassembled WGS sequence"/>
</dbReference>
<evidence type="ECO:0000313" key="5">
    <source>
        <dbReference type="EMBL" id="MCP1101677.1"/>
    </source>
</evidence>
<sequence length="834" mass="97372">MAEHILIKEKVEALLTTGLQSPLITVVAPPGYGKTTVVREYISRLSTPCIWINITELENDIDFFWNTFSRALIGSFPGVASVLKNISMPVNIEDFTQFYHLLRSCSKEQIEITVIYDNYEILTNRDILQFINRCIKLDTFEKAFIPHHILLSCERLSSYKNPFYDDYKNPGSYTRITANDLAFDYEDAKKYMEINNYVLDGRFLDEVLKKTDGWPIFLDMLCETMDENKTYMILFELFENHYYGNYSQEIQIALIKCSLFSSFSLGLMKQILPNPSEETLSEISLNILVDFNFNTEVFTFHKVYHTFLKGKLIVLSEEDRRNILNAAAEWYFKCKKYEEAMEMFMKVENHEGFLKTLPLVSLDRSSYTLSKDLQSFYGSTPQELLEDNLWIDFYLAQTYVTCGQIDYAKGMFLALLKTVEKKKNPCKKLVVEIYCMLADISLIKNNTMAMEYINCALNEWEENILIGNRTLANFDENPVFYLPSDGSKNVEEMIDYIHTFVKLRDKIRVNCNYGFEHLFEAEAYYYTKEFNKCKVAARLAISKSVLTKQFDITMQAHYILALIALCEKNYEGVVQETNLLNTYVSGDQNLSLSKLKELLNAGIYFQVDDENKVADWIKEGEFESYKEYPIRNGRNYFFSALYNMHISNYTKSASMLFHLEPLFGQRGLFILKIYYHVISAIYFMQEQEKEKAVEHFLKTYNYVYENKIVMPIVEFGNQIVPTLYYVKQRTDLDIDLEWVKELEVQAKRHEDSRQYIRSAYKSAKRKIGSNTFALTKRERVVLNLLSQGFTRNEIAEQLGISLNGVKKFINNIYIKLGAKNRADAIYIAVQNHII</sequence>
<evidence type="ECO:0000256" key="2">
    <source>
        <dbReference type="ARBA" id="ARBA00023125"/>
    </source>
</evidence>
<dbReference type="SUPFAM" id="SSF52540">
    <property type="entry name" value="P-loop containing nucleoside triphosphate hydrolases"/>
    <property type="match status" value="1"/>
</dbReference>
<comment type="caution">
    <text evidence="5">The sequence shown here is derived from an EMBL/GenBank/DDBJ whole genome shotgun (WGS) entry which is preliminary data.</text>
</comment>
<dbReference type="Gene3D" id="1.10.10.10">
    <property type="entry name" value="Winged helix-like DNA-binding domain superfamily/Winged helix DNA-binding domain"/>
    <property type="match status" value="1"/>
</dbReference>
<dbReference type="Pfam" id="PF00196">
    <property type="entry name" value="GerE"/>
    <property type="match status" value="1"/>
</dbReference>